<proteinExistence type="predicted"/>
<evidence type="ECO:0000256" key="1">
    <source>
        <dbReference type="SAM" id="MobiDB-lite"/>
    </source>
</evidence>
<feature type="non-terminal residue" evidence="2">
    <location>
        <position position="284"/>
    </location>
</feature>
<comment type="caution">
    <text evidence="2">The sequence shown here is derived from an EMBL/GenBank/DDBJ whole genome shotgun (WGS) entry which is preliminary data.</text>
</comment>
<accession>A0A9N9JN97</accession>
<protein>
    <submittedName>
        <fullName evidence="2">12689_t:CDS:1</fullName>
    </submittedName>
</protein>
<evidence type="ECO:0000313" key="2">
    <source>
        <dbReference type="EMBL" id="CAG8786973.1"/>
    </source>
</evidence>
<dbReference type="Proteomes" id="UP000789405">
    <property type="component" value="Unassembled WGS sequence"/>
</dbReference>
<dbReference type="EMBL" id="CAJVPY010024612">
    <property type="protein sequence ID" value="CAG8786973.1"/>
    <property type="molecule type" value="Genomic_DNA"/>
</dbReference>
<keyword evidence="3" id="KW-1185">Reference proteome</keyword>
<name>A0A9N9JN97_9GLOM</name>
<gene>
    <name evidence="2" type="ORF">DERYTH_LOCUS20614</name>
</gene>
<sequence length="284" mass="31958">MGKQQKTKKARLSTTIDKENKGKVFHFVENEGSRKNSNSLNSHREIAQNPNLKASKNLEPKNIKTSWVNQLESKTKDMEDTTMGEDQNTPCITSFDTTNQINSKLKEQHVSQVNNMSKKEHMCHTDAQELGNTDLSPPINAQATTTKSQKEKPTNHKVTSTGLNFSPNNPYVKEAMENTIMKTPPKSTEITEDLTSKNENMASQNMEIELSTEKLVKSTVVTSETSEIEFISSPKKSSLTQQNLQDLPFTVVSYRKPNSKKGPCRCFLGHLWTTKPILSENQPQ</sequence>
<organism evidence="2 3">
    <name type="scientific">Dentiscutata erythropus</name>
    <dbReference type="NCBI Taxonomy" id="1348616"/>
    <lineage>
        <taxon>Eukaryota</taxon>
        <taxon>Fungi</taxon>
        <taxon>Fungi incertae sedis</taxon>
        <taxon>Mucoromycota</taxon>
        <taxon>Glomeromycotina</taxon>
        <taxon>Glomeromycetes</taxon>
        <taxon>Diversisporales</taxon>
        <taxon>Gigasporaceae</taxon>
        <taxon>Dentiscutata</taxon>
    </lineage>
</organism>
<feature type="compositionally biased region" description="Polar residues" evidence="1">
    <location>
        <begin position="156"/>
        <end position="169"/>
    </location>
</feature>
<feature type="non-terminal residue" evidence="2">
    <location>
        <position position="1"/>
    </location>
</feature>
<reference evidence="2" key="1">
    <citation type="submission" date="2021-06" db="EMBL/GenBank/DDBJ databases">
        <authorList>
            <person name="Kallberg Y."/>
            <person name="Tangrot J."/>
            <person name="Rosling A."/>
        </authorList>
    </citation>
    <scope>NUCLEOTIDE SEQUENCE</scope>
    <source>
        <strain evidence="2">MA453B</strain>
    </source>
</reference>
<evidence type="ECO:0000313" key="3">
    <source>
        <dbReference type="Proteomes" id="UP000789405"/>
    </source>
</evidence>
<dbReference type="AlphaFoldDB" id="A0A9N9JN97"/>
<feature type="region of interest" description="Disordered" evidence="1">
    <location>
        <begin position="28"/>
        <end position="61"/>
    </location>
</feature>
<feature type="region of interest" description="Disordered" evidence="1">
    <location>
        <begin position="130"/>
        <end position="169"/>
    </location>
</feature>
<feature type="compositionally biased region" description="Polar residues" evidence="1">
    <location>
        <begin position="130"/>
        <end position="147"/>
    </location>
</feature>